<accession>A0AAX6ER13</accession>
<dbReference type="EMBL" id="JANAVB010034585">
    <property type="protein sequence ID" value="KAJ6806647.1"/>
    <property type="molecule type" value="Genomic_DNA"/>
</dbReference>
<reference evidence="2" key="2">
    <citation type="submission" date="2023-04" db="EMBL/GenBank/DDBJ databases">
        <authorList>
            <person name="Bruccoleri R.E."/>
            <person name="Oakeley E.J."/>
            <person name="Faust A.-M."/>
            <person name="Dessus-Babus S."/>
            <person name="Altorfer M."/>
            <person name="Burckhardt D."/>
            <person name="Oertli M."/>
            <person name="Naumann U."/>
            <person name="Petersen F."/>
            <person name="Wong J."/>
        </authorList>
    </citation>
    <scope>NUCLEOTIDE SEQUENCE</scope>
    <source>
        <strain evidence="2">GSM-AAB239-AS_SAM_17_03QT</strain>
        <tissue evidence="2">Leaf</tissue>
    </source>
</reference>
<dbReference type="Proteomes" id="UP001140949">
    <property type="component" value="Unassembled WGS sequence"/>
</dbReference>
<dbReference type="AlphaFoldDB" id="A0AAX6ER13"/>
<evidence type="ECO:0000313" key="3">
    <source>
        <dbReference type="Proteomes" id="UP001140949"/>
    </source>
</evidence>
<evidence type="ECO:0000313" key="2">
    <source>
        <dbReference type="EMBL" id="KAJ6806647.1"/>
    </source>
</evidence>
<proteinExistence type="predicted"/>
<comment type="caution">
    <text evidence="2">The sequence shown here is derived from an EMBL/GenBank/DDBJ whole genome shotgun (WGS) entry which is preliminary data.</text>
</comment>
<sequence>MIGRKKGGPSLSPEHQESTGAALPLEEDHNVDQSTSPELRRGRSSATAVDLRLGDLQTSNSAASSSSSASVCSASWLASLHWLARRRPT</sequence>
<name>A0AAX6ER13_IRIPA</name>
<keyword evidence="3" id="KW-1185">Reference proteome</keyword>
<organism evidence="2 3">
    <name type="scientific">Iris pallida</name>
    <name type="common">Sweet iris</name>
    <dbReference type="NCBI Taxonomy" id="29817"/>
    <lineage>
        <taxon>Eukaryota</taxon>
        <taxon>Viridiplantae</taxon>
        <taxon>Streptophyta</taxon>
        <taxon>Embryophyta</taxon>
        <taxon>Tracheophyta</taxon>
        <taxon>Spermatophyta</taxon>
        <taxon>Magnoliopsida</taxon>
        <taxon>Liliopsida</taxon>
        <taxon>Asparagales</taxon>
        <taxon>Iridaceae</taxon>
        <taxon>Iridoideae</taxon>
        <taxon>Irideae</taxon>
        <taxon>Iris</taxon>
    </lineage>
</organism>
<reference evidence="2" key="1">
    <citation type="journal article" date="2023" name="GigaByte">
        <title>Genome assembly of the bearded iris, Iris pallida Lam.</title>
        <authorList>
            <person name="Bruccoleri R.E."/>
            <person name="Oakeley E.J."/>
            <person name="Faust A.M.E."/>
            <person name="Altorfer M."/>
            <person name="Dessus-Babus S."/>
            <person name="Burckhardt D."/>
            <person name="Oertli M."/>
            <person name="Naumann U."/>
            <person name="Petersen F."/>
            <person name="Wong J."/>
        </authorList>
    </citation>
    <scope>NUCLEOTIDE SEQUENCE</scope>
    <source>
        <strain evidence="2">GSM-AAB239-AS_SAM_17_03QT</strain>
    </source>
</reference>
<feature type="region of interest" description="Disordered" evidence="1">
    <location>
        <begin position="1"/>
        <end position="52"/>
    </location>
</feature>
<protein>
    <submittedName>
        <fullName evidence="2">UDP-glycosyltransferase 83A1</fullName>
    </submittedName>
</protein>
<evidence type="ECO:0000256" key="1">
    <source>
        <dbReference type="SAM" id="MobiDB-lite"/>
    </source>
</evidence>
<gene>
    <name evidence="2" type="ORF">M6B38_175365</name>
</gene>